<dbReference type="Pfam" id="PF07886">
    <property type="entry name" value="BA14K"/>
    <property type="match status" value="1"/>
</dbReference>
<comment type="similarity">
    <text evidence="1">Belongs to the BA14k family.</text>
</comment>
<keyword evidence="3" id="KW-0472">Membrane</keyword>
<evidence type="ECO:0000256" key="1">
    <source>
        <dbReference type="ARBA" id="ARBA00010270"/>
    </source>
</evidence>
<comment type="function">
    <text evidence="5">Has immunoglobulin-binding and hemagglutination properties, and can bind to mannose. Essential for virulence. May be involved in LPS biosynthesis or polysaccharide transport.</text>
</comment>
<evidence type="ECO:0000256" key="2">
    <source>
        <dbReference type="ARBA" id="ARBA00020552"/>
    </source>
</evidence>
<name>A0ABT8SJM7_9CAUL</name>
<gene>
    <name evidence="7" type="ORF">Q0812_00110</name>
</gene>
<organism evidence="7 8">
    <name type="scientific">Peiella sedimenti</name>
    <dbReference type="NCBI Taxonomy" id="3061083"/>
    <lineage>
        <taxon>Bacteria</taxon>
        <taxon>Pseudomonadati</taxon>
        <taxon>Pseudomonadota</taxon>
        <taxon>Alphaproteobacteria</taxon>
        <taxon>Caulobacterales</taxon>
        <taxon>Caulobacteraceae</taxon>
        <taxon>Peiella</taxon>
    </lineage>
</organism>
<evidence type="ECO:0000313" key="7">
    <source>
        <dbReference type="EMBL" id="MDO1557828.1"/>
    </source>
</evidence>
<reference evidence="7" key="1">
    <citation type="submission" date="2023-07" db="EMBL/GenBank/DDBJ databases">
        <title>Brevundimonas soil sp. nov., isolated from the soil of chemical plant.</title>
        <authorList>
            <person name="Wu N."/>
        </authorList>
    </citation>
    <scope>NUCLEOTIDE SEQUENCE</scope>
    <source>
        <strain evidence="7">XZ-24</strain>
    </source>
</reference>
<dbReference type="Proteomes" id="UP001169063">
    <property type="component" value="Unassembled WGS sequence"/>
</dbReference>
<evidence type="ECO:0000313" key="8">
    <source>
        <dbReference type="Proteomes" id="UP001169063"/>
    </source>
</evidence>
<proteinExistence type="inferred from homology"/>
<keyword evidence="3" id="KW-1003">Cell membrane</keyword>
<dbReference type="InterPro" id="IPR012413">
    <property type="entry name" value="BA14K"/>
</dbReference>
<evidence type="ECO:0000256" key="6">
    <source>
        <dbReference type="SAM" id="SignalP"/>
    </source>
</evidence>
<keyword evidence="6" id="KW-0732">Signal</keyword>
<evidence type="ECO:0000256" key="4">
    <source>
        <dbReference type="ARBA" id="ARBA00022734"/>
    </source>
</evidence>
<feature type="chain" id="PRO_5045211550" description="Lectin-like protein BA14k" evidence="6">
    <location>
        <begin position="29"/>
        <end position="190"/>
    </location>
</feature>
<keyword evidence="4" id="KW-0430">Lectin</keyword>
<sequence length="190" mass="21914">MKNVLITCAATAGLALSAAAMAPAPAEAQTSYGRNWTAYCYRNEDRNRCWSRLSYQERYGHRPYDGTPDYRGDPYRGQYGYGSYGYNPYSYGGYNYGGYSSSYPYSSGRYYGRTDPYYGSGTSELGVLATILGQALGVDIRGSYDDRAYYDRYRNDAEWRRWCASRYRSFDPYSGTYQAHDGYRYYCRMY</sequence>
<evidence type="ECO:0000256" key="5">
    <source>
        <dbReference type="ARBA" id="ARBA00025321"/>
    </source>
</evidence>
<protein>
    <recommendedName>
        <fullName evidence="2">Lectin-like protein BA14k</fullName>
    </recommendedName>
</protein>
<dbReference type="RefSeq" id="WP_302108264.1">
    <property type="nucleotide sequence ID" value="NZ_JAUKTR010000001.1"/>
</dbReference>
<dbReference type="EMBL" id="JAUKTR010000001">
    <property type="protein sequence ID" value="MDO1557828.1"/>
    <property type="molecule type" value="Genomic_DNA"/>
</dbReference>
<keyword evidence="8" id="KW-1185">Reference proteome</keyword>
<evidence type="ECO:0000256" key="3">
    <source>
        <dbReference type="ARBA" id="ARBA00022475"/>
    </source>
</evidence>
<comment type="caution">
    <text evidence="7">The sequence shown here is derived from an EMBL/GenBank/DDBJ whole genome shotgun (WGS) entry which is preliminary data.</text>
</comment>
<feature type="signal peptide" evidence="6">
    <location>
        <begin position="1"/>
        <end position="28"/>
    </location>
</feature>
<accession>A0ABT8SJM7</accession>